<accession>A0ABP3AN87</accession>
<organism evidence="1 2">
    <name type="scientific">Mycobacterium ulcerans str. Harvey</name>
    <dbReference type="NCBI Taxonomy" id="1299332"/>
    <lineage>
        <taxon>Bacteria</taxon>
        <taxon>Bacillati</taxon>
        <taxon>Actinomycetota</taxon>
        <taxon>Actinomycetes</taxon>
        <taxon>Mycobacteriales</taxon>
        <taxon>Mycobacteriaceae</taxon>
        <taxon>Mycobacterium</taxon>
        <taxon>Mycobacterium ulcerans group</taxon>
    </lineage>
</organism>
<reference evidence="1 2" key="1">
    <citation type="submission" date="2014-01" db="EMBL/GenBank/DDBJ databases">
        <authorList>
            <person name="Dobos K."/>
            <person name="Lenaerts A."/>
            <person name="Ordway D."/>
            <person name="DeGroote M.A."/>
            <person name="Parker T."/>
            <person name="Sizemore C."/>
            <person name="Tallon L.J."/>
            <person name="Sadzewicz L.K."/>
            <person name="Sengamalay N."/>
            <person name="Fraser C.M."/>
            <person name="Hine E."/>
            <person name="Shefchek K.A."/>
            <person name="Das S.P."/>
            <person name="Tettelin H."/>
        </authorList>
    </citation>
    <scope>NUCLEOTIDE SEQUENCE [LARGE SCALE GENOMIC DNA]</scope>
    <source>
        <strain evidence="1 2">Harvey</strain>
    </source>
</reference>
<keyword evidence="2" id="KW-1185">Reference proteome</keyword>
<proteinExistence type="predicted"/>
<evidence type="ECO:0000313" key="2">
    <source>
        <dbReference type="Proteomes" id="UP000020681"/>
    </source>
</evidence>
<evidence type="ECO:0000313" key="1">
    <source>
        <dbReference type="EMBL" id="EUA91136.1"/>
    </source>
</evidence>
<protein>
    <submittedName>
        <fullName evidence="1">Uncharacterized protein</fullName>
    </submittedName>
</protein>
<name>A0ABP3AN87_MYCUL</name>
<sequence>MIVSAANADRELESQTEAFEKLRDLVINAPARLDLLTQQ</sequence>
<gene>
    <name evidence="1" type="ORF">I551_2351</name>
</gene>
<dbReference type="Proteomes" id="UP000020681">
    <property type="component" value="Unassembled WGS sequence"/>
</dbReference>
<comment type="caution">
    <text evidence="1">The sequence shown here is derived from an EMBL/GenBank/DDBJ whole genome shotgun (WGS) entry which is preliminary data.</text>
</comment>
<dbReference type="EMBL" id="JAOL01000094">
    <property type="protein sequence ID" value="EUA91136.1"/>
    <property type="molecule type" value="Genomic_DNA"/>
</dbReference>